<keyword evidence="1" id="KW-0472">Membrane</keyword>
<protein>
    <submittedName>
        <fullName evidence="3">Zonular occludens toxin domain-containing protein</fullName>
    </submittedName>
</protein>
<dbReference type="Proteomes" id="UP001589814">
    <property type="component" value="Unassembled WGS sequence"/>
</dbReference>
<organism evidence="3 4">
    <name type="scientific">Kushneria aurantia</name>
    <dbReference type="NCBI Taxonomy" id="504092"/>
    <lineage>
        <taxon>Bacteria</taxon>
        <taxon>Pseudomonadati</taxon>
        <taxon>Pseudomonadota</taxon>
        <taxon>Gammaproteobacteria</taxon>
        <taxon>Oceanospirillales</taxon>
        <taxon>Halomonadaceae</taxon>
        <taxon>Kushneria</taxon>
    </lineage>
</organism>
<keyword evidence="4" id="KW-1185">Reference proteome</keyword>
<gene>
    <name evidence="3" type="ORF">ACFFHW_08075</name>
</gene>
<dbReference type="Gene3D" id="3.40.50.300">
    <property type="entry name" value="P-loop containing nucleotide triphosphate hydrolases"/>
    <property type="match status" value="1"/>
</dbReference>
<name>A0ABV6G2Y4_9GAMM</name>
<proteinExistence type="predicted"/>
<dbReference type="EMBL" id="JBHLVX010000031">
    <property type="protein sequence ID" value="MFC0267940.1"/>
    <property type="molecule type" value="Genomic_DNA"/>
</dbReference>
<dbReference type="RefSeq" id="WP_083920925.1">
    <property type="nucleotide sequence ID" value="NZ_JBHLVX010000031.1"/>
</dbReference>
<keyword evidence="1" id="KW-1133">Transmembrane helix</keyword>
<feature type="transmembrane region" description="Helical" evidence="1">
    <location>
        <begin position="182"/>
        <end position="201"/>
    </location>
</feature>
<dbReference type="Pfam" id="PF05707">
    <property type="entry name" value="Zot"/>
    <property type="match status" value="1"/>
</dbReference>
<evidence type="ECO:0000259" key="2">
    <source>
        <dbReference type="Pfam" id="PF05707"/>
    </source>
</evidence>
<evidence type="ECO:0000313" key="3">
    <source>
        <dbReference type="EMBL" id="MFC0267940.1"/>
    </source>
</evidence>
<dbReference type="SUPFAM" id="SSF52540">
    <property type="entry name" value="P-loop containing nucleoside triphosphate hydrolases"/>
    <property type="match status" value="1"/>
</dbReference>
<dbReference type="InterPro" id="IPR027417">
    <property type="entry name" value="P-loop_NTPase"/>
</dbReference>
<dbReference type="InterPro" id="IPR008900">
    <property type="entry name" value="Zot_N"/>
</dbReference>
<accession>A0ABV6G2Y4</accession>
<sequence length="290" mass="31911">MAIHLISGVPGAGKTLRAVDTVRRLIDMEAGQDRPLFGNVNGLKAQSPIPDEWMDCPDGAIVLIDECQQRWRRYRSTGTPPAEISALETHRHRGIDFVLTCQNPQQLTADVRSLVDTHEHLMRKGGLNGAVVSRWEGQCHSSPASHRKDADCEQQIWRYPKEVFSMYQSASMHTVQRRLPRILYVAPAVLIAAVVAIYFAFSSTINTLILDANADDSSSDTSASRQSELNIGQAAQSSEREVVVATSGGSINDEICRLFDSDGVRLNVSLPVCLDALEFGLPQSVEVMPR</sequence>
<feature type="domain" description="Zona occludens toxin N-terminal" evidence="2">
    <location>
        <begin position="55"/>
        <end position="173"/>
    </location>
</feature>
<evidence type="ECO:0000256" key="1">
    <source>
        <dbReference type="SAM" id="Phobius"/>
    </source>
</evidence>
<evidence type="ECO:0000313" key="4">
    <source>
        <dbReference type="Proteomes" id="UP001589814"/>
    </source>
</evidence>
<comment type="caution">
    <text evidence="3">The sequence shown here is derived from an EMBL/GenBank/DDBJ whole genome shotgun (WGS) entry which is preliminary data.</text>
</comment>
<keyword evidence="1" id="KW-0812">Transmembrane</keyword>
<reference evidence="3 4" key="1">
    <citation type="submission" date="2024-09" db="EMBL/GenBank/DDBJ databases">
        <authorList>
            <person name="Sun Q."/>
            <person name="Mori K."/>
        </authorList>
    </citation>
    <scope>NUCLEOTIDE SEQUENCE [LARGE SCALE GENOMIC DNA]</scope>
    <source>
        <strain evidence="3 4">CCM 7415</strain>
    </source>
</reference>